<evidence type="ECO:0000256" key="1">
    <source>
        <dbReference type="ARBA" id="ARBA00023015"/>
    </source>
</evidence>
<keyword evidence="7" id="KW-1185">Reference proteome</keyword>
<dbReference type="InterPro" id="IPR007624">
    <property type="entry name" value="RNA_pol_sigma70_r3"/>
</dbReference>
<dbReference type="PANTHER" id="PTHR30603:SF47">
    <property type="entry name" value="RNA POLYMERASE SIGMA FACTOR SIGD, CHLOROPLASTIC"/>
    <property type="match status" value="1"/>
</dbReference>
<dbReference type="Pfam" id="PF04542">
    <property type="entry name" value="Sigma70_r2"/>
    <property type="match status" value="1"/>
</dbReference>
<keyword evidence="4" id="KW-0804">Transcription</keyword>
<dbReference type="InterPro" id="IPR050239">
    <property type="entry name" value="Sigma-70_RNA_pol_init_factors"/>
</dbReference>
<dbReference type="InterPro" id="IPR007627">
    <property type="entry name" value="RNA_pol_sigma70_r2"/>
</dbReference>
<evidence type="ECO:0000256" key="4">
    <source>
        <dbReference type="ARBA" id="ARBA00023163"/>
    </source>
</evidence>
<dbReference type="Proteomes" id="UP001501588">
    <property type="component" value="Unassembled WGS sequence"/>
</dbReference>
<dbReference type="SUPFAM" id="SSF88946">
    <property type="entry name" value="Sigma2 domain of RNA polymerase sigma factors"/>
    <property type="match status" value="1"/>
</dbReference>
<accession>A0ABN1FL55</accession>
<dbReference type="InterPro" id="IPR014284">
    <property type="entry name" value="RNA_pol_sigma-70_dom"/>
</dbReference>
<evidence type="ECO:0000313" key="6">
    <source>
        <dbReference type="EMBL" id="GAA0593010.1"/>
    </source>
</evidence>
<dbReference type="CDD" id="cd06171">
    <property type="entry name" value="Sigma70_r4"/>
    <property type="match status" value="1"/>
</dbReference>
<dbReference type="InterPro" id="IPR036388">
    <property type="entry name" value="WH-like_DNA-bd_sf"/>
</dbReference>
<dbReference type="InterPro" id="IPR007630">
    <property type="entry name" value="RNA_pol_sigma70_r4"/>
</dbReference>
<dbReference type="PRINTS" id="PR00046">
    <property type="entry name" value="SIGMA70FCT"/>
</dbReference>
<dbReference type="Pfam" id="PF04545">
    <property type="entry name" value="Sigma70_r4"/>
    <property type="match status" value="1"/>
</dbReference>
<sequence>MDGGSTVSATDFDRALASLLADHERQGGRLSQAQVDRAAERRGLDGVSLLALCAALRARGVAVAEAPEVREAQGLGNQRKLRAALVALPGLRAALAHRLLPQAEEEGLGRRIALGRRVAVDVAAGSIRSDCPDAARALRLAHEARESLVVHNMRLVVSVARRYAHRGGLDLADLVQEGVFGLARAAEQYDHTLGFKFSTYAVWWIRQAVGRAADNQGPMIRLPIHRAEQVRKLQSTEAKFMLTTGRRPSIPELAAELDWPQDAVLRVRHAAGLKVLSLDAPKSADEPAAPGARSLASAIPAEAPSPEEILVERQLGRELRAAMASVPARTRTVLEMRSGFWPPGPMTLEEVGQRYGVSRERIRQIEAKGLKALGHPARGRRLRTFLGP</sequence>
<evidence type="ECO:0000256" key="3">
    <source>
        <dbReference type="ARBA" id="ARBA00023125"/>
    </source>
</evidence>
<keyword evidence="2" id="KW-0731">Sigma factor</keyword>
<dbReference type="EMBL" id="BAAAFZ010000053">
    <property type="protein sequence ID" value="GAA0593010.1"/>
    <property type="molecule type" value="Genomic_DNA"/>
</dbReference>
<dbReference type="NCBIfam" id="TIGR02937">
    <property type="entry name" value="sigma70-ECF"/>
    <property type="match status" value="1"/>
</dbReference>
<dbReference type="Gene3D" id="1.10.601.10">
    <property type="entry name" value="RNA Polymerase Primary Sigma Factor"/>
    <property type="match status" value="1"/>
</dbReference>
<dbReference type="InterPro" id="IPR013324">
    <property type="entry name" value="RNA_pol_sigma_r3/r4-like"/>
</dbReference>
<dbReference type="InterPro" id="IPR013325">
    <property type="entry name" value="RNA_pol_sigma_r2"/>
</dbReference>
<dbReference type="PROSITE" id="PS00716">
    <property type="entry name" value="SIGMA70_2"/>
    <property type="match status" value="1"/>
</dbReference>
<dbReference type="PANTHER" id="PTHR30603">
    <property type="entry name" value="RNA POLYMERASE SIGMA FACTOR RPO"/>
    <property type="match status" value="1"/>
</dbReference>
<keyword evidence="3" id="KW-0238">DNA-binding</keyword>
<dbReference type="RefSeq" id="WP_343896596.1">
    <property type="nucleotide sequence ID" value="NZ_BAAAFZ010000053.1"/>
</dbReference>
<dbReference type="SUPFAM" id="SSF88659">
    <property type="entry name" value="Sigma3 and sigma4 domains of RNA polymerase sigma factors"/>
    <property type="match status" value="2"/>
</dbReference>
<evidence type="ECO:0000256" key="2">
    <source>
        <dbReference type="ARBA" id="ARBA00023082"/>
    </source>
</evidence>
<organism evidence="6 7">
    <name type="scientific">Craurococcus roseus</name>
    <dbReference type="NCBI Taxonomy" id="77585"/>
    <lineage>
        <taxon>Bacteria</taxon>
        <taxon>Pseudomonadati</taxon>
        <taxon>Pseudomonadota</taxon>
        <taxon>Alphaproteobacteria</taxon>
        <taxon>Acetobacterales</taxon>
        <taxon>Acetobacteraceae</taxon>
        <taxon>Craurococcus</taxon>
    </lineage>
</organism>
<protein>
    <recommendedName>
        <fullName evidence="5">RNA polymerase sigma-70 domain-containing protein</fullName>
    </recommendedName>
</protein>
<evidence type="ECO:0000259" key="5">
    <source>
        <dbReference type="PROSITE" id="PS00716"/>
    </source>
</evidence>
<dbReference type="Gene3D" id="1.10.10.10">
    <property type="entry name" value="Winged helix-like DNA-binding domain superfamily/Winged helix DNA-binding domain"/>
    <property type="match status" value="2"/>
</dbReference>
<feature type="domain" description="RNA polymerase sigma-70" evidence="5">
    <location>
        <begin position="347"/>
        <end position="373"/>
    </location>
</feature>
<dbReference type="InterPro" id="IPR000943">
    <property type="entry name" value="RNA_pol_sigma70"/>
</dbReference>
<name>A0ABN1FL55_9PROT</name>
<evidence type="ECO:0000313" key="7">
    <source>
        <dbReference type="Proteomes" id="UP001501588"/>
    </source>
</evidence>
<dbReference type="Pfam" id="PF04539">
    <property type="entry name" value="Sigma70_r3"/>
    <property type="match status" value="1"/>
</dbReference>
<keyword evidence="1" id="KW-0805">Transcription regulation</keyword>
<reference evidence="6 7" key="1">
    <citation type="journal article" date="2019" name="Int. J. Syst. Evol. Microbiol.">
        <title>The Global Catalogue of Microorganisms (GCM) 10K type strain sequencing project: providing services to taxonomists for standard genome sequencing and annotation.</title>
        <authorList>
            <consortium name="The Broad Institute Genomics Platform"/>
            <consortium name="The Broad Institute Genome Sequencing Center for Infectious Disease"/>
            <person name="Wu L."/>
            <person name="Ma J."/>
        </authorList>
    </citation>
    <scope>NUCLEOTIDE SEQUENCE [LARGE SCALE GENOMIC DNA]</scope>
    <source>
        <strain evidence="6 7">JCM 9933</strain>
    </source>
</reference>
<comment type="caution">
    <text evidence="6">The sequence shown here is derived from an EMBL/GenBank/DDBJ whole genome shotgun (WGS) entry which is preliminary data.</text>
</comment>
<proteinExistence type="predicted"/>
<gene>
    <name evidence="6" type="ORF">GCM10009416_34280</name>
</gene>